<proteinExistence type="predicted"/>
<evidence type="ECO:0000313" key="2">
    <source>
        <dbReference type="Proteomes" id="UP000436911"/>
    </source>
</evidence>
<dbReference type="OrthoDB" id="8451561at2"/>
<name>A0A368NT90_AGRVI</name>
<dbReference type="Proteomes" id="UP000436911">
    <property type="component" value="Unassembled WGS sequence"/>
</dbReference>
<accession>A0A368NT90</accession>
<dbReference type="AlphaFoldDB" id="A0A368NT90"/>
<comment type="caution">
    <text evidence="1">The sequence shown here is derived from an EMBL/GenBank/DDBJ whole genome shotgun (WGS) entry which is preliminary data.</text>
</comment>
<reference evidence="1 2" key="1">
    <citation type="submission" date="2018-08" db="EMBL/GenBank/DDBJ databases">
        <title>Genome sequencing of Agrobacterium vitis strain ICMP 10754.</title>
        <authorList>
            <person name="Visnovsky S.B."/>
            <person name="Pitman A.R."/>
        </authorList>
    </citation>
    <scope>NUCLEOTIDE SEQUENCE [LARGE SCALE GENOMIC DNA]</scope>
    <source>
        <strain evidence="1 2">ICMP 10754</strain>
    </source>
</reference>
<gene>
    <name evidence="1" type="ORF">DXT89_12875</name>
</gene>
<organism evidence="1 2">
    <name type="scientific">Agrobacterium vitis</name>
    <name type="common">Rhizobium vitis</name>
    <dbReference type="NCBI Taxonomy" id="373"/>
    <lineage>
        <taxon>Bacteria</taxon>
        <taxon>Pseudomonadati</taxon>
        <taxon>Pseudomonadota</taxon>
        <taxon>Alphaproteobacteria</taxon>
        <taxon>Hyphomicrobiales</taxon>
        <taxon>Rhizobiaceae</taxon>
        <taxon>Rhizobium/Agrobacterium group</taxon>
        <taxon>Agrobacterium</taxon>
    </lineage>
</organism>
<sequence>MNRKIMIIGNGEVPQEVADAIDAADMVIRFNGARNFGLAGHRTDVMAVCNTGRPAKAMLADCAWRNSPPVDTSGAIWSVRDPAKFEAMKPEILVNFPELDDLFEDQTDNFAEFARSNGKDHVVLPALAHEAAVAALDPYEPGLYVTPSSGLVVMSHVLRDPAFAGDRIFVAGFSHTGWDGHPFAAERQVIDAHIEAGRLTRLGPSPQSVLSQGA</sequence>
<dbReference type="GeneID" id="60683042"/>
<dbReference type="RefSeq" id="WP_060718126.1">
    <property type="nucleotide sequence ID" value="NZ_CP055265.1"/>
</dbReference>
<protein>
    <submittedName>
        <fullName evidence="1">Urease operon accessory protein</fullName>
    </submittedName>
</protein>
<dbReference type="EMBL" id="QUSG01000006">
    <property type="protein sequence ID" value="KAA3526847.1"/>
    <property type="molecule type" value="Genomic_DNA"/>
</dbReference>
<evidence type="ECO:0000313" key="1">
    <source>
        <dbReference type="EMBL" id="KAA3526847.1"/>
    </source>
</evidence>